<gene>
    <name evidence="2" type="ORF">OEZ85_010487</name>
</gene>
<feature type="region of interest" description="Disordered" evidence="1">
    <location>
        <begin position="336"/>
        <end position="359"/>
    </location>
</feature>
<evidence type="ECO:0000313" key="2">
    <source>
        <dbReference type="EMBL" id="WIA10293.1"/>
    </source>
</evidence>
<evidence type="ECO:0000313" key="3">
    <source>
        <dbReference type="Proteomes" id="UP001244341"/>
    </source>
</evidence>
<dbReference type="Gene3D" id="1.10.10.60">
    <property type="entry name" value="Homeodomain-like"/>
    <property type="match status" value="1"/>
</dbReference>
<evidence type="ECO:0000256" key="1">
    <source>
        <dbReference type="SAM" id="MobiDB-lite"/>
    </source>
</evidence>
<reference evidence="2 3" key="1">
    <citation type="submission" date="2023-05" db="EMBL/GenBank/DDBJ databases">
        <title>A 100% complete, gapless, phased diploid assembly of the Scenedesmus obliquus UTEX 3031 genome.</title>
        <authorList>
            <person name="Biondi T.C."/>
            <person name="Hanschen E.R."/>
            <person name="Kwon T."/>
            <person name="Eng W."/>
            <person name="Kruse C.P.S."/>
            <person name="Koehler S.I."/>
            <person name="Kunde Y."/>
            <person name="Gleasner C.D."/>
            <person name="You Mak K.T."/>
            <person name="Polle J."/>
            <person name="Hovde B.T."/>
            <person name="Starkenburg S.R."/>
        </authorList>
    </citation>
    <scope>NUCLEOTIDE SEQUENCE [LARGE SCALE GENOMIC DNA]</scope>
    <source>
        <strain evidence="2 3">DOE0152z</strain>
    </source>
</reference>
<protein>
    <submittedName>
        <fullName evidence="2">Uncharacterized protein</fullName>
    </submittedName>
</protein>
<dbReference type="EMBL" id="CP126209">
    <property type="protein sequence ID" value="WIA10293.1"/>
    <property type="molecule type" value="Genomic_DNA"/>
</dbReference>
<feature type="region of interest" description="Disordered" evidence="1">
    <location>
        <begin position="91"/>
        <end position="118"/>
    </location>
</feature>
<dbReference type="Proteomes" id="UP001244341">
    <property type="component" value="Chromosome 2b"/>
</dbReference>
<proteinExistence type="predicted"/>
<sequence length="390" mass="42042">MGGDRRLELLYIDFAESYRAFCRHTGHKLPAAVADSWITCSRGQATTAQLAVGCAATKRPAAAAPANGVRRTGRARVQAVRVGYVPSDTITDDIMASSDSEDTNADAHTESEGQQLEQQPAMLGPAYQAELPQLQQRSARPTAAEAKFLTTPVYTPTAGQLQQQQQQEQPNPALALPPGQFHAQWVTAASGAARLQLLQQWLQRLDAAMGQGVAERLGLGLLGWKLAASWSPQEELLFALGMLERYRLFAHMQPRYLPRRSVHELNGYYYSVWKTRAGRLAEEYALLCETDGDTVKFRQSLCMRLAATWDACSSAGCGSDSSWACSSLPVSHGGKGGTSATDAAGGSQKRARLQQSSDDKGRAAYASGRQLSVVDGLASDHDCEVLIIAG</sequence>
<keyword evidence="3" id="KW-1185">Reference proteome</keyword>
<organism evidence="2 3">
    <name type="scientific">Tetradesmus obliquus</name>
    <name type="common">Green alga</name>
    <name type="synonym">Acutodesmus obliquus</name>
    <dbReference type="NCBI Taxonomy" id="3088"/>
    <lineage>
        <taxon>Eukaryota</taxon>
        <taxon>Viridiplantae</taxon>
        <taxon>Chlorophyta</taxon>
        <taxon>core chlorophytes</taxon>
        <taxon>Chlorophyceae</taxon>
        <taxon>CS clade</taxon>
        <taxon>Sphaeropleales</taxon>
        <taxon>Scenedesmaceae</taxon>
        <taxon>Tetradesmus</taxon>
    </lineage>
</organism>
<accession>A0ABY8TS59</accession>
<feature type="compositionally biased region" description="Low complexity" evidence="1">
    <location>
        <begin position="338"/>
        <end position="347"/>
    </location>
</feature>
<name>A0ABY8TS59_TETOB</name>